<dbReference type="OrthoDB" id="9989112at2759"/>
<dbReference type="InterPro" id="IPR027417">
    <property type="entry name" value="P-loop_NTPase"/>
</dbReference>
<dbReference type="SMART" id="SM00175">
    <property type="entry name" value="RAB"/>
    <property type="match status" value="1"/>
</dbReference>
<evidence type="ECO:0000256" key="2">
    <source>
        <dbReference type="ARBA" id="ARBA00006270"/>
    </source>
</evidence>
<keyword evidence="6" id="KW-0449">Lipoprotein</keyword>
<dbReference type="EMBL" id="VWZI01005314">
    <property type="protein sequence ID" value="NXG43446.1"/>
    <property type="molecule type" value="Genomic_DNA"/>
</dbReference>
<comment type="similarity">
    <text evidence="2">Belongs to the small GTPase superfamily. Rab family.</text>
</comment>
<proteinExistence type="inferred from homology"/>
<keyword evidence="7" id="KW-0636">Prenylation</keyword>
<dbReference type="SMART" id="SM00173">
    <property type="entry name" value="RAS"/>
    <property type="match status" value="1"/>
</dbReference>
<protein>
    <recommendedName>
        <fullName evidence="3">small monomeric GTPase</fullName>
        <ecNumber evidence="3">3.6.5.2</ecNumber>
    </recommendedName>
</protein>
<dbReference type="GO" id="GO:0005525">
    <property type="term" value="F:GTP binding"/>
    <property type="evidence" value="ECO:0007669"/>
    <property type="project" value="UniProtKB-KW"/>
</dbReference>
<keyword evidence="5" id="KW-0342">GTP-binding</keyword>
<evidence type="ECO:0000256" key="4">
    <source>
        <dbReference type="ARBA" id="ARBA00022741"/>
    </source>
</evidence>
<comment type="subcellular location">
    <subcellularLocation>
        <location evidence="1">Membrane</location>
        <topology evidence="1">Lipid-anchor</topology>
    </subcellularLocation>
</comment>
<evidence type="ECO:0000256" key="3">
    <source>
        <dbReference type="ARBA" id="ARBA00011984"/>
    </source>
</evidence>
<sequence length="156" mass="17580">MTDGNYNYLLKLLALGDSGVGKTTFLYHYTEGSFQPKFITTVGIDFHEKRVVYTSRGSNGSPGRTFKVHLQLWDTAGQERFRSLTTAFFQDAMGFLLVFDLSSQQSFLNVRSWMSQLQASAYCKSPDVVLVGTKADLGHHREVHQNQAKELAQKYG</sequence>
<evidence type="ECO:0000256" key="7">
    <source>
        <dbReference type="ARBA" id="ARBA00023289"/>
    </source>
</evidence>
<evidence type="ECO:0000256" key="1">
    <source>
        <dbReference type="ARBA" id="ARBA00004635"/>
    </source>
</evidence>
<evidence type="ECO:0000256" key="6">
    <source>
        <dbReference type="ARBA" id="ARBA00023288"/>
    </source>
</evidence>
<keyword evidence="10" id="KW-1185">Reference proteome</keyword>
<organism evidence="9 10">
    <name type="scientific">Psilopogon haemacephalus</name>
    <name type="common">coppersmith barbet</name>
    <dbReference type="NCBI Taxonomy" id="2585815"/>
    <lineage>
        <taxon>Eukaryota</taxon>
        <taxon>Metazoa</taxon>
        <taxon>Chordata</taxon>
        <taxon>Craniata</taxon>
        <taxon>Vertebrata</taxon>
        <taxon>Euteleostomi</taxon>
        <taxon>Archelosauria</taxon>
        <taxon>Archosauria</taxon>
        <taxon>Dinosauria</taxon>
        <taxon>Saurischia</taxon>
        <taxon>Theropoda</taxon>
        <taxon>Coelurosauria</taxon>
        <taxon>Aves</taxon>
        <taxon>Neognathae</taxon>
        <taxon>Neoaves</taxon>
        <taxon>Telluraves</taxon>
        <taxon>Coraciimorphae</taxon>
        <taxon>Piciformes</taxon>
        <taxon>Megalaimidae</taxon>
        <taxon>Psilopogon</taxon>
    </lineage>
</organism>
<dbReference type="InterPro" id="IPR001806">
    <property type="entry name" value="Small_GTPase"/>
</dbReference>
<dbReference type="PANTHER" id="PTHR47980">
    <property type="entry name" value="LD44762P"/>
    <property type="match status" value="1"/>
</dbReference>
<dbReference type="EC" id="3.6.5.2" evidence="3"/>
<dbReference type="FunFam" id="3.40.50.300:FF:001447">
    <property type="entry name" value="Ras-related protein Rab-1B"/>
    <property type="match status" value="1"/>
</dbReference>
<dbReference type="PROSITE" id="PS51420">
    <property type="entry name" value="RHO"/>
    <property type="match status" value="1"/>
</dbReference>
<keyword evidence="4" id="KW-0547">Nucleotide-binding</keyword>
<feature type="non-terminal residue" evidence="9">
    <location>
        <position position="1"/>
    </location>
</feature>
<evidence type="ECO:0000313" key="10">
    <source>
        <dbReference type="Proteomes" id="UP000574528"/>
    </source>
</evidence>
<dbReference type="GO" id="GO:0016020">
    <property type="term" value="C:membrane"/>
    <property type="evidence" value="ECO:0007669"/>
    <property type="project" value="UniProtKB-SubCell"/>
</dbReference>
<dbReference type="Proteomes" id="UP000574528">
    <property type="component" value="Unassembled WGS sequence"/>
</dbReference>
<feature type="non-terminal residue" evidence="9">
    <location>
        <position position="156"/>
    </location>
</feature>
<dbReference type="GO" id="GO:0003925">
    <property type="term" value="F:G protein activity"/>
    <property type="evidence" value="ECO:0007669"/>
    <property type="project" value="UniProtKB-EC"/>
</dbReference>
<dbReference type="SUPFAM" id="SSF52540">
    <property type="entry name" value="P-loop containing nucleoside triphosphate hydrolases"/>
    <property type="match status" value="1"/>
</dbReference>
<comment type="caution">
    <text evidence="9">The sequence shown here is derived from an EMBL/GenBank/DDBJ whole genome shotgun (WGS) entry which is preliminary data.</text>
</comment>
<dbReference type="Gene3D" id="3.40.50.300">
    <property type="entry name" value="P-loop containing nucleotide triphosphate hydrolases"/>
    <property type="match status" value="1"/>
</dbReference>
<reference evidence="9 10" key="1">
    <citation type="submission" date="2019-09" db="EMBL/GenBank/DDBJ databases">
        <title>Bird 10,000 Genomes (B10K) Project - Family phase.</title>
        <authorList>
            <person name="Zhang G."/>
        </authorList>
    </citation>
    <scope>NUCLEOTIDE SEQUENCE [LARGE SCALE GENOMIC DNA]</scope>
    <source>
        <strain evidence="9">B10K-DU-001-24</strain>
        <tissue evidence="9">Muscle</tissue>
    </source>
</reference>
<dbReference type="PRINTS" id="PR00449">
    <property type="entry name" value="RASTRNSFRMNG"/>
</dbReference>
<name>A0A7K9BTM3_9PICI</name>
<dbReference type="AlphaFoldDB" id="A0A7K9BTM3"/>
<dbReference type="NCBIfam" id="TIGR00231">
    <property type="entry name" value="small_GTP"/>
    <property type="match status" value="1"/>
</dbReference>
<comment type="catalytic activity">
    <reaction evidence="8">
        <text>GTP + H2O = GDP + phosphate + H(+)</text>
        <dbReference type="Rhea" id="RHEA:19669"/>
        <dbReference type="ChEBI" id="CHEBI:15377"/>
        <dbReference type="ChEBI" id="CHEBI:15378"/>
        <dbReference type="ChEBI" id="CHEBI:37565"/>
        <dbReference type="ChEBI" id="CHEBI:43474"/>
        <dbReference type="ChEBI" id="CHEBI:58189"/>
        <dbReference type="EC" id="3.6.5.2"/>
    </reaction>
    <physiologicalReaction direction="left-to-right" evidence="8">
        <dbReference type="Rhea" id="RHEA:19670"/>
    </physiologicalReaction>
</comment>
<dbReference type="Pfam" id="PF00071">
    <property type="entry name" value="Ras"/>
    <property type="match status" value="1"/>
</dbReference>
<gene>
    <name evidence="9" type="primary">Rab27b</name>
    <name evidence="9" type="ORF">PSIHAE_R10137</name>
</gene>
<dbReference type="PROSITE" id="PS51419">
    <property type="entry name" value="RAB"/>
    <property type="match status" value="1"/>
</dbReference>
<evidence type="ECO:0000256" key="5">
    <source>
        <dbReference type="ARBA" id="ARBA00023134"/>
    </source>
</evidence>
<dbReference type="InterPro" id="IPR005225">
    <property type="entry name" value="Small_GTP-bd"/>
</dbReference>
<evidence type="ECO:0000313" key="9">
    <source>
        <dbReference type="EMBL" id="NXG43446.1"/>
    </source>
</evidence>
<dbReference type="PROSITE" id="PS51421">
    <property type="entry name" value="RAS"/>
    <property type="match status" value="1"/>
</dbReference>
<evidence type="ECO:0000256" key="8">
    <source>
        <dbReference type="ARBA" id="ARBA00047660"/>
    </source>
</evidence>
<dbReference type="InterPro" id="IPR050305">
    <property type="entry name" value="Small_GTPase_Rab"/>
</dbReference>
<dbReference type="SMART" id="SM00174">
    <property type="entry name" value="RHO"/>
    <property type="match status" value="1"/>
</dbReference>
<accession>A0A7K9BTM3</accession>